<dbReference type="OrthoDB" id="2401262at2759"/>
<dbReference type="SUPFAM" id="SSF57701">
    <property type="entry name" value="Zn2/Cys6 DNA-binding domain"/>
    <property type="match status" value="1"/>
</dbReference>
<dbReference type="InterPro" id="IPR036864">
    <property type="entry name" value="Zn2-C6_fun-type_DNA-bd_sf"/>
</dbReference>
<evidence type="ECO:0000313" key="5">
    <source>
        <dbReference type="Proteomes" id="UP000247702"/>
    </source>
</evidence>
<proteinExistence type="predicted"/>
<dbReference type="Pfam" id="PF00172">
    <property type="entry name" value="Zn_clus"/>
    <property type="match status" value="1"/>
</dbReference>
<comment type="caution">
    <text evidence="3">The sequence shown here is derived from an EMBL/GenBank/DDBJ whole genome shotgun (WGS) entry which is preliminary data.</text>
</comment>
<dbReference type="PROSITE" id="PS50048">
    <property type="entry name" value="ZN2_CY6_FUNGAL_2"/>
    <property type="match status" value="1"/>
</dbReference>
<organism evidence="3 5">
    <name type="scientific">Rhizophagus clarus</name>
    <dbReference type="NCBI Taxonomy" id="94130"/>
    <lineage>
        <taxon>Eukaryota</taxon>
        <taxon>Fungi</taxon>
        <taxon>Fungi incertae sedis</taxon>
        <taxon>Mucoromycota</taxon>
        <taxon>Glomeromycotina</taxon>
        <taxon>Glomeromycetes</taxon>
        <taxon>Glomerales</taxon>
        <taxon>Glomeraceae</taxon>
        <taxon>Rhizophagus</taxon>
    </lineage>
</organism>
<dbReference type="Proteomes" id="UP000615446">
    <property type="component" value="Unassembled WGS sequence"/>
</dbReference>
<dbReference type="EMBL" id="BLAL01000215">
    <property type="protein sequence ID" value="GES92672.1"/>
    <property type="molecule type" value="Genomic_DNA"/>
</dbReference>
<dbReference type="GO" id="GO:0008270">
    <property type="term" value="F:zinc ion binding"/>
    <property type="evidence" value="ECO:0007669"/>
    <property type="project" value="InterPro"/>
</dbReference>
<reference evidence="4" key="2">
    <citation type="submission" date="2019-10" db="EMBL/GenBank/DDBJ databases">
        <title>Conservation and host-specific expression of non-tandemly repeated heterogenous ribosome RNA gene in arbuscular mycorrhizal fungi.</title>
        <authorList>
            <person name="Maeda T."/>
            <person name="Kobayashi Y."/>
            <person name="Nakagawa T."/>
            <person name="Ezawa T."/>
            <person name="Yamaguchi K."/>
            <person name="Bino T."/>
            <person name="Nishimoto Y."/>
            <person name="Shigenobu S."/>
            <person name="Kawaguchi M."/>
        </authorList>
    </citation>
    <scope>NUCLEOTIDE SEQUENCE</scope>
    <source>
        <strain evidence="4">HR1</strain>
    </source>
</reference>
<dbReference type="AlphaFoldDB" id="A0A2Z6QLU9"/>
<dbReference type="InterPro" id="IPR001138">
    <property type="entry name" value="Zn2Cys6_DnaBD"/>
</dbReference>
<dbReference type="GO" id="GO:0000981">
    <property type="term" value="F:DNA-binding transcription factor activity, RNA polymerase II-specific"/>
    <property type="evidence" value="ECO:0007669"/>
    <property type="project" value="InterPro"/>
</dbReference>
<evidence type="ECO:0000313" key="3">
    <source>
        <dbReference type="EMBL" id="GBB85834.1"/>
    </source>
</evidence>
<evidence type="ECO:0000313" key="4">
    <source>
        <dbReference type="EMBL" id="GES92672.1"/>
    </source>
</evidence>
<dbReference type="Gene3D" id="4.10.240.10">
    <property type="entry name" value="Zn(2)-C6 fungal-type DNA-binding domain"/>
    <property type="match status" value="1"/>
</dbReference>
<evidence type="ECO:0000259" key="2">
    <source>
        <dbReference type="PROSITE" id="PS50048"/>
    </source>
</evidence>
<evidence type="ECO:0000256" key="1">
    <source>
        <dbReference type="SAM" id="MobiDB-lite"/>
    </source>
</evidence>
<feature type="compositionally biased region" description="Basic and acidic residues" evidence="1">
    <location>
        <begin position="256"/>
        <end position="275"/>
    </location>
</feature>
<dbReference type="EMBL" id="BEXD01000257">
    <property type="protein sequence ID" value="GBB85834.1"/>
    <property type="molecule type" value="Genomic_DNA"/>
</dbReference>
<dbReference type="PROSITE" id="PS00463">
    <property type="entry name" value="ZN2_CY6_FUNGAL_1"/>
    <property type="match status" value="1"/>
</dbReference>
<reference evidence="3 5" key="1">
    <citation type="submission" date="2017-11" db="EMBL/GenBank/DDBJ databases">
        <title>The genome of Rhizophagus clarus HR1 reveals common genetic basis of auxotrophy among arbuscular mycorrhizal fungi.</title>
        <authorList>
            <person name="Kobayashi Y."/>
        </authorList>
    </citation>
    <scope>NUCLEOTIDE SEQUENCE [LARGE SCALE GENOMIC DNA]</scope>
    <source>
        <strain evidence="3 5">HR1</strain>
    </source>
</reference>
<gene>
    <name evidence="4" type="ORF">RCL2_001943600</name>
    <name evidence="3" type="ORF">RclHR1_12290003</name>
</gene>
<accession>A0A2Z6QLU9</accession>
<name>A0A2Z6QLU9_9GLOM</name>
<feature type="region of interest" description="Disordered" evidence="1">
    <location>
        <begin position="246"/>
        <end position="296"/>
    </location>
</feature>
<feature type="compositionally biased region" description="Basic residues" evidence="1">
    <location>
        <begin position="276"/>
        <end position="287"/>
    </location>
</feature>
<keyword evidence="5" id="KW-1185">Reference proteome</keyword>
<sequence>MSSKQITKKRGKINVVACNKCKRDKKRCDGSYLTQKPCKHCRDRNEFCEYTEPNRLKVNRIQGDTEDNEILTVSSNITDIMNENLTNQYQDFPLRQDLVNNELHKSAIFLQLLTDPSTTNEQMNILKRLYNEIIRNPENPNFTGNKRDELSMKLKLLSSSNDNNHTKIQIWDDLSSFVNELDNNINKNENNSSAILNTIFNTWNTENLEFSSSSTTTTTINTPNNNISITQPNLSFSNDQLNVTTSTTLNNNNRQSRVDKPKVRVIKENNKSNDNKKRKIRKTKRENKRTQPYPAGGQIVIRPSKQAHTMIWHQNDPIEDVPIMAYQLPPTPPPVARPPPHRTQFQQPLPSFPHFQSVIPINLWDHSTTMTMLSPKPSPTFSESEINNEPTTNTILLSPTPSLHDDLGDIVSSPSNSSIDHARVISDDEKERFGLISLASTSTGSPQSPSLFTVEEIIEMWSNSSSVTDDLSVVEPIWNC</sequence>
<protein>
    <recommendedName>
        <fullName evidence="2">Zn(2)-C6 fungal-type domain-containing protein</fullName>
    </recommendedName>
</protein>
<dbReference type="Proteomes" id="UP000247702">
    <property type="component" value="Unassembled WGS sequence"/>
</dbReference>
<feature type="compositionally biased region" description="Low complexity" evidence="1">
    <location>
        <begin position="246"/>
        <end position="255"/>
    </location>
</feature>
<dbReference type="CDD" id="cd00067">
    <property type="entry name" value="GAL4"/>
    <property type="match status" value="1"/>
</dbReference>
<feature type="domain" description="Zn(2)-C6 fungal-type" evidence="2">
    <location>
        <begin position="17"/>
        <end position="50"/>
    </location>
</feature>